<evidence type="ECO:0000256" key="2">
    <source>
        <dbReference type="ARBA" id="ARBA00023172"/>
    </source>
</evidence>
<name>A0A7J6LY99_PEROL</name>
<evidence type="ECO:0000256" key="3">
    <source>
        <dbReference type="PROSITE-ProRule" id="PRU00723"/>
    </source>
</evidence>
<dbReference type="Gene3D" id="1.10.150.130">
    <property type="match status" value="1"/>
</dbReference>
<accession>A0A7J6LY99</accession>
<dbReference type="SUPFAM" id="SSF56672">
    <property type="entry name" value="DNA/RNA polymerases"/>
    <property type="match status" value="1"/>
</dbReference>
<evidence type="ECO:0000259" key="6">
    <source>
        <dbReference type="PROSITE" id="PS51898"/>
    </source>
</evidence>
<keyword evidence="2" id="KW-0233">DNA recombination</keyword>
<feature type="region of interest" description="Disordered" evidence="4">
    <location>
        <begin position="292"/>
        <end position="320"/>
    </location>
</feature>
<evidence type="ECO:0000256" key="4">
    <source>
        <dbReference type="SAM" id="MobiDB-lite"/>
    </source>
</evidence>
<dbReference type="SUPFAM" id="SSF56349">
    <property type="entry name" value="DNA breaking-rejoining enzymes"/>
    <property type="match status" value="1"/>
</dbReference>
<proteinExistence type="predicted"/>
<dbReference type="PROSITE" id="PS50103">
    <property type="entry name" value="ZF_C3H1"/>
    <property type="match status" value="1"/>
</dbReference>
<evidence type="ECO:0008006" key="9">
    <source>
        <dbReference type="Google" id="ProtNLM"/>
    </source>
</evidence>
<feature type="region of interest" description="Disordered" evidence="4">
    <location>
        <begin position="341"/>
        <end position="379"/>
    </location>
</feature>
<dbReference type="InterPro" id="IPR011010">
    <property type="entry name" value="DNA_brk_join_enz"/>
</dbReference>
<keyword evidence="1" id="KW-0238">DNA-binding</keyword>
<dbReference type="Proteomes" id="UP000570595">
    <property type="component" value="Unassembled WGS sequence"/>
</dbReference>
<dbReference type="GO" id="GO:0008270">
    <property type="term" value="F:zinc ion binding"/>
    <property type="evidence" value="ECO:0007669"/>
    <property type="project" value="UniProtKB-KW"/>
</dbReference>
<dbReference type="InterPro" id="IPR002104">
    <property type="entry name" value="Integrase_catalytic"/>
</dbReference>
<dbReference type="InterPro" id="IPR010998">
    <property type="entry name" value="Integrase_recombinase_N"/>
</dbReference>
<dbReference type="InterPro" id="IPR000571">
    <property type="entry name" value="Znf_CCCH"/>
</dbReference>
<evidence type="ECO:0000313" key="7">
    <source>
        <dbReference type="EMBL" id="KAF4663811.1"/>
    </source>
</evidence>
<comment type="caution">
    <text evidence="7">The sequence shown here is derived from an EMBL/GenBank/DDBJ whole genome shotgun (WGS) entry which is preliminary data.</text>
</comment>
<dbReference type="PROSITE" id="PS51898">
    <property type="entry name" value="TYR_RECOMBINASE"/>
    <property type="match status" value="1"/>
</dbReference>
<dbReference type="PANTHER" id="PTHR33050">
    <property type="entry name" value="REVERSE TRANSCRIPTASE DOMAIN-CONTAINING PROTEIN"/>
    <property type="match status" value="1"/>
</dbReference>
<feature type="domain" description="Tyr recombinase" evidence="6">
    <location>
        <begin position="1301"/>
        <end position="1482"/>
    </location>
</feature>
<dbReference type="InterPro" id="IPR043502">
    <property type="entry name" value="DNA/RNA_pol_sf"/>
</dbReference>
<keyword evidence="3" id="KW-0862">Zinc</keyword>
<feature type="domain" description="C3H1-type" evidence="5">
    <location>
        <begin position="321"/>
        <end position="348"/>
    </location>
</feature>
<dbReference type="GO" id="GO:0006310">
    <property type="term" value="P:DNA recombination"/>
    <property type="evidence" value="ECO:0007669"/>
    <property type="project" value="UniProtKB-KW"/>
</dbReference>
<dbReference type="GO" id="GO:0003677">
    <property type="term" value="F:DNA binding"/>
    <property type="evidence" value="ECO:0007669"/>
    <property type="project" value="UniProtKB-KW"/>
</dbReference>
<keyword evidence="3" id="KW-0863">Zinc-finger</keyword>
<dbReference type="OrthoDB" id="6109470at2759"/>
<evidence type="ECO:0000259" key="5">
    <source>
        <dbReference type="PROSITE" id="PS50103"/>
    </source>
</evidence>
<dbReference type="GO" id="GO:0015074">
    <property type="term" value="P:DNA integration"/>
    <property type="evidence" value="ECO:0007669"/>
    <property type="project" value="InterPro"/>
</dbReference>
<dbReference type="InterPro" id="IPR052055">
    <property type="entry name" value="Hepadnavirus_pol/RT"/>
</dbReference>
<gene>
    <name evidence="7" type="ORF">FOZ61_001357</name>
</gene>
<evidence type="ECO:0000313" key="8">
    <source>
        <dbReference type="Proteomes" id="UP000570595"/>
    </source>
</evidence>
<dbReference type="InterPro" id="IPR013762">
    <property type="entry name" value="Integrase-like_cat_sf"/>
</dbReference>
<dbReference type="PANTHER" id="PTHR33050:SF7">
    <property type="entry name" value="RIBONUCLEASE H"/>
    <property type="match status" value="1"/>
</dbReference>
<reference evidence="7 8" key="1">
    <citation type="submission" date="2020-04" db="EMBL/GenBank/DDBJ databases">
        <title>Perkinsus olseni comparative genomics.</title>
        <authorList>
            <person name="Bogema D.R."/>
        </authorList>
    </citation>
    <scope>NUCLEOTIDE SEQUENCE [LARGE SCALE GENOMIC DNA]</scope>
    <source>
        <strain evidence="7">ATCC PRA-179</strain>
    </source>
</reference>
<dbReference type="Gene3D" id="1.10.443.10">
    <property type="entry name" value="Intergrase catalytic core"/>
    <property type="match status" value="1"/>
</dbReference>
<protein>
    <recommendedName>
        <fullName evidence="9">C3H1-type domain-containing protein</fullName>
    </recommendedName>
</protein>
<evidence type="ECO:0000256" key="1">
    <source>
        <dbReference type="ARBA" id="ARBA00023125"/>
    </source>
</evidence>
<organism evidence="7 8">
    <name type="scientific">Perkinsus olseni</name>
    <name type="common">Perkinsus atlanticus</name>
    <dbReference type="NCBI Taxonomy" id="32597"/>
    <lineage>
        <taxon>Eukaryota</taxon>
        <taxon>Sar</taxon>
        <taxon>Alveolata</taxon>
        <taxon>Perkinsozoa</taxon>
        <taxon>Perkinsea</taxon>
        <taxon>Perkinsida</taxon>
        <taxon>Perkinsidae</taxon>
        <taxon>Perkinsus</taxon>
    </lineage>
</organism>
<feature type="region of interest" description="Disordered" evidence="4">
    <location>
        <begin position="1148"/>
        <end position="1167"/>
    </location>
</feature>
<keyword evidence="3" id="KW-0479">Metal-binding</keyword>
<sequence>MLASEGITEIAEKHCSDEVMCEAIVEVLEDGDVNRVTLLANLKESDVNSLRESVLKKDDALKDKKIAVGATLRTMIREASFQVDLAESASKVAQSTNRHEQALATFKRRVESLKGAFGLDLLDNDVFPTLEIFNKLRTSLGSFISFKKELMNCKYAAVQKNVSVNLTTSTGATTTASIPLKEAELDDPGDSKLSGCGWLCCYNRYVIGLLLADREDTPGESEALTFSHIDPLTLLTYQAKIAQIAADAGWALATQVDDRFRKTVETKFMNGCPLRQCFQDAATLAGVRLELSMKPAENRNPKRNGRGSSSSDDSYNHKQQKRSRGICFQFRDYGSCDRQDCPYVHRKAPNSKTGGGKKDKPSGKLNSDSKYAQESGGITRPGDILAHVRGISEAAISQATAADDHALDSLVDGSGERAFLSNDGFGAPSERTTALVDVFLKEVENLSTPEVERSVREWVGLDREAQSASGLWDELYPLIQECGDRIRSSWGSMLGVETRPAAAGGPIRALLMREVLRELQEEYPGRVLDWGIFDLVDQGVPLGTTSTVPRSGSWPRFSPHNRPKYPLSRELWCNYKSAEEYEREVLSTVMSEIDSGRMAVIDDSDNYKVKAITRLACIPYFRSDGSIRKVRLVDDMRRSGANGIIEKNLEETILLPTIRSAVATLIRCCDKAEVGTDDSDDNLYWIESDVRGAFRLLALAPEDTWFCVNKVGNLMVRHLVLPFGATSSPLLFVRVSSGVSLLECRIRRQAKLDPRVIIYVDDRGSAARWRRIVQALLISVVTDAVCGVPTAFDKFHASREPHCLGFVMDLQREGLTISQEKCSLMVAPLATLDRAGKAVCVKTLRRLTGRLTWLGGVFRKINPFIRPFHSICKVAEAKELRSIRIGRELVEAARFLKHFLERDCTISFNSLLPELGPAYRAVVISDASRNYLGGVVAQTGNQNQPHLLWYHLDLMDDTVSSEIMKILAADTEAIEGICFYELLSAALGALLSEPGTPVVVVSDNRACVEVLRKMRGKSAALNSILQRMMVIRPELAGAATLHAYHLSGERNLLADQISRSDISHNRSIFAAMSGAAERDVSGLLAALARALPSQQWLSCGRRAWRLVTLFAGLNLSCFSLSTGEAETLESLQACQRELLAGRPRVVATRQRVPPPSAPRGDRPRHERIRKAPSVARRGCAKRASRVSKRLTEADICSFLSEARAPSTRRSYDAIRRAYSGVMDSASLPPYPYTPAKAVRFIASLMRADFTYESVRNYAQRIKALAREDHGDTFDTQGEERFKLALRAASKLCRQSGTTEQSRAGTFTAVELASISKVQDPRPEGTVCAILCGTSCLLRVGELLSLTKKDVLFSEDGREASVTVRKSKTDPGGRGCTLTIGCCCTVDSAQDECPVHRLRWWASMCDDASSQLFPYSRDVFVAAMHDVTVKALGHENIASRVFKGHSLRRSGAQILFHHGVNLEHIVEMGRWASTRSLSMAYCI</sequence>
<feature type="zinc finger region" description="C3H1-type" evidence="3">
    <location>
        <begin position="321"/>
        <end position="348"/>
    </location>
</feature>
<dbReference type="EMBL" id="JABAHT010000133">
    <property type="protein sequence ID" value="KAF4663811.1"/>
    <property type="molecule type" value="Genomic_DNA"/>
</dbReference>